<dbReference type="AlphaFoldDB" id="A0A2S0VV24"/>
<evidence type="ECO:0000313" key="2">
    <source>
        <dbReference type="Proteomes" id="UP000244441"/>
    </source>
</evidence>
<sequence length="138" mass="15348">MELFVIVALDQVTNTESFNNKAKEHSVPIVFEENINLMKHTGFLPSTTKSQKSGVEVYSIKYTDIESMLPPNEELKITNPTVITFRWGGDFFEGATAMYAAAVLIANNNGLAFEPISNMYLDNTQLIEGAEAMLSYSQ</sequence>
<organism evidence="1 2">
    <name type="scientific">Saccharobesus litoralis</name>
    <dbReference type="NCBI Taxonomy" id="2172099"/>
    <lineage>
        <taxon>Bacteria</taxon>
        <taxon>Pseudomonadati</taxon>
        <taxon>Pseudomonadota</taxon>
        <taxon>Gammaproteobacteria</taxon>
        <taxon>Alteromonadales</taxon>
        <taxon>Alteromonadaceae</taxon>
        <taxon>Saccharobesus</taxon>
    </lineage>
</organism>
<keyword evidence="2" id="KW-1185">Reference proteome</keyword>
<protein>
    <submittedName>
        <fullName evidence="1">Uncharacterized protein</fullName>
    </submittedName>
</protein>
<reference evidence="1 2" key="1">
    <citation type="submission" date="2018-01" db="EMBL/GenBank/DDBJ databases">
        <title>Genome sequence of a Cantenovulum-like bacteria.</title>
        <authorList>
            <person name="Tan W.R."/>
            <person name="Lau N.-S."/>
            <person name="Go F."/>
            <person name="Amirul A.-A.A."/>
        </authorList>
    </citation>
    <scope>NUCLEOTIDE SEQUENCE [LARGE SCALE GENOMIC DNA]</scope>
    <source>
        <strain evidence="1 2">CCB-QB4</strain>
    </source>
</reference>
<evidence type="ECO:0000313" key="1">
    <source>
        <dbReference type="EMBL" id="AWB68058.1"/>
    </source>
</evidence>
<dbReference type="Proteomes" id="UP000244441">
    <property type="component" value="Chromosome"/>
</dbReference>
<name>A0A2S0VV24_9ALTE</name>
<accession>A0A2S0VV24</accession>
<proteinExistence type="predicted"/>
<dbReference type="KEGG" id="cate:C2869_17240"/>
<gene>
    <name evidence="1" type="ORF">C2869_17240</name>
</gene>
<dbReference type="EMBL" id="CP026604">
    <property type="protein sequence ID" value="AWB68058.1"/>
    <property type="molecule type" value="Genomic_DNA"/>
</dbReference>